<keyword evidence="1" id="KW-0812">Transmembrane</keyword>
<accession>A0A4P6ZWF5</accession>
<feature type="transmembrane region" description="Helical" evidence="1">
    <location>
        <begin position="72"/>
        <end position="93"/>
    </location>
</feature>
<dbReference type="Proteomes" id="UP000294292">
    <property type="component" value="Chromosome"/>
</dbReference>
<keyword evidence="1" id="KW-1133">Transmembrane helix</keyword>
<organism evidence="3 4">
    <name type="scientific">Paenisporosarcina antarctica</name>
    <dbReference type="NCBI Taxonomy" id="417367"/>
    <lineage>
        <taxon>Bacteria</taxon>
        <taxon>Bacillati</taxon>
        <taxon>Bacillota</taxon>
        <taxon>Bacilli</taxon>
        <taxon>Bacillales</taxon>
        <taxon>Caryophanaceae</taxon>
        <taxon>Paenisporosarcina</taxon>
    </lineage>
</organism>
<dbReference type="Pfam" id="PF18902">
    <property type="entry name" value="DUF5658"/>
    <property type="match status" value="1"/>
</dbReference>
<reference evidence="3 4" key="1">
    <citation type="submission" date="2019-03" db="EMBL/GenBank/DDBJ databases">
        <title>Complete genome sequence of Paenisporosarcina antarctica CGMCC 1.6503T.</title>
        <authorList>
            <person name="Rong J.-C."/>
            <person name="Chi N.-Y."/>
            <person name="Zhang Q.-F."/>
        </authorList>
    </citation>
    <scope>NUCLEOTIDE SEQUENCE [LARGE SCALE GENOMIC DNA]</scope>
    <source>
        <strain evidence="3 4">CGMCC 1.6503</strain>
    </source>
</reference>
<evidence type="ECO:0000259" key="2">
    <source>
        <dbReference type="Pfam" id="PF18902"/>
    </source>
</evidence>
<gene>
    <name evidence="3" type="ORF">E2636_04245</name>
</gene>
<feature type="domain" description="DUF5658" evidence="2">
    <location>
        <begin position="6"/>
        <end position="93"/>
    </location>
</feature>
<dbReference type="EMBL" id="CP038015">
    <property type="protein sequence ID" value="QBP40388.1"/>
    <property type="molecule type" value="Genomic_DNA"/>
</dbReference>
<evidence type="ECO:0000313" key="4">
    <source>
        <dbReference type="Proteomes" id="UP000294292"/>
    </source>
</evidence>
<feature type="transmembrane region" description="Helical" evidence="1">
    <location>
        <begin position="43"/>
        <end position="60"/>
    </location>
</feature>
<name>A0A4P6ZWF5_9BACL</name>
<keyword evidence="4" id="KW-1185">Reference proteome</keyword>
<dbReference type="InterPro" id="IPR043717">
    <property type="entry name" value="DUF5658"/>
</dbReference>
<evidence type="ECO:0000256" key="1">
    <source>
        <dbReference type="SAM" id="Phobius"/>
    </source>
</evidence>
<protein>
    <recommendedName>
        <fullName evidence="2">DUF5658 domain-containing protein</fullName>
    </recommendedName>
</protein>
<dbReference type="KEGG" id="panc:E2636_04245"/>
<sequence length="97" mass="11212">MSILAILIVVLNAVDGVLTYIGLKTSQMVELNPVLRMMQPESVLFIKVLLSGLLCYIIYKKGLMRFGRKLRILLWIVVIMYTSVIILHLFWLIPFLF</sequence>
<evidence type="ECO:0000313" key="3">
    <source>
        <dbReference type="EMBL" id="QBP40388.1"/>
    </source>
</evidence>
<dbReference type="AlphaFoldDB" id="A0A4P6ZWF5"/>
<proteinExistence type="predicted"/>
<keyword evidence="1" id="KW-0472">Membrane</keyword>
<dbReference type="OrthoDB" id="2084666at2"/>